<dbReference type="EMBL" id="QXFZ01009045">
    <property type="protein sequence ID" value="KAE9055061.1"/>
    <property type="molecule type" value="Genomic_DNA"/>
</dbReference>
<dbReference type="Pfam" id="PF13516">
    <property type="entry name" value="LRR_6"/>
    <property type="match status" value="2"/>
</dbReference>
<feature type="non-terminal residue" evidence="6">
    <location>
        <position position="1"/>
    </location>
</feature>
<dbReference type="InterPro" id="IPR001611">
    <property type="entry name" value="Leu-rich_rpt"/>
</dbReference>
<evidence type="ECO:0000313" key="7">
    <source>
        <dbReference type="EMBL" id="KAE9260210.1"/>
    </source>
</evidence>
<dbReference type="EMBL" id="QXFW01009784">
    <property type="protein sequence ID" value="KAE8953578.1"/>
    <property type="molecule type" value="Genomic_DNA"/>
</dbReference>
<dbReference type="EMBL" id="QXGC01009870">
    <property type="protein sequence ID" value="KAE9157215.1"/>
    <property type="molecule type" value="Genomic_DNA"/>
</dbReference>
<evidence type="ECO:0000313" key="4">
    <source>
        <dbReference type="EMBL" id="KAE9055754.1"/>
    </source>
</evidence>
<dbReference type="Proteomes" id="UP000476176">
    <property type="component" value="Unassembled WGS sequence"/>
</dbReference>
<dbReference type="Proteomes" id="UP000440367">
    <property type="component" value="Unassembled WGS sequence"/>
</dbReference>
<evidence type="ECO:0000313" key="14">
    <source>
        <dbReference type="Proteomes" id="UP000476176"/>
    </source>
</evidence>
<dbReference type="Proteomes" id="UP000441208">
    <property type="component" value="Unassembled WGS sequence"/>
</dbReference>
<gene>
    <name evidence="7" type="ORF">PF001_g32784</name>
    <name evidence="6" type="ORF">PF002_g32953</name>
    <name evidence="5" type="ORF">PF004_g32309</name>
    <name evidence="4" type="ORF">PF006_g32869</name>
    <name evidence="3" type="ORF">PF007_g32434</name>
    <name evidence="1" type="ORF">PF009_g32806</name>
    <name evidence="2" type="ORF">PF011_g32374</name>
</gene>
<dbReference type="EMBL" id="QXGF01008710">
    <property type="protein sequence ID" value="KAE8916871.1"/>
    <property type="molecule type" value="Genomic_DNA"/>
</dbReference>
<dbReference type="Proteomes" id="UP000429523">
    <property type="component" value="Unassembled WGS sequence"/>
</dbReference>
<proteinExistence type="predicted"/>
<dbReference type="EMBL" id="QXGD01008550">
    <property type="protein sequence ID" value="KAE9159066.1"/>
    <property type="molecule type" value="Genomic_DNA"/>
</dbReference>
<sequence length="96" mass="10650">PLARVRELDLSYCPRIEDVSALQAVHTLSLRHCPSVRDVSALRNVHELNLSDCCKVTDVGMLTGVRVLDLRYNKNNADALKAGVSKLRGLVPIIRM</sequence>
<evidence type="ECO:0000313" key="9">
    <source>
        <dbReference type="Proteomes" id="UP000437068"/>
    </source>
</evidence>
<comment type="caution">
    <text evidence="6">The sequence shown here is derived from an EMBL/GenBank/DDBJ whole genome shotgun (WGS) entry which is preliminary data.</text>
</comment>
<organism evidence="6 10">
    <name type="scientific">Phytophthora fragariae</name>
    <dbReference type="NCBI Taxonomy" id="53985"/>
    <lineage>
        <taxon>Eukaryota</taxon>
        <taxon>Sar</taxon>
        <taxon>Stramenopiles</taxon>
        <taxon>Oomycota</taxon>
        <taxon>Peronosporomycetes</taxon>
        <taxon>Peronosporales</taxon>
        <taxon>Peronosporaceae</taxon>
        <taxon>Phytophthora</taxon>
    </lineage>
</organism>
<dbReference type="Proteomes" id="UP000440732">
    <property type="component" value="Unassembled WGS sequence"/>
</dbReference>
<dbReference type="Proteomes" id="UP000460718">
    <property type="component" value="Unassembled WGS sequence"/>
</dbReference>
<name>A0A6A3V125_9STRA</name>
<evidence type="ECO:0000313" key="5">
    <source>
        <dbReference type="EMBL" id="KAE9157215.1"/>
    </source>
</evidence>
<protein>
    <submittedName>
        <fullName evidence="6">Uncharacterized protein</fullName>
    </submittedName>
</protein>
<dbReference type="AlphaFoldDB" id="A0A6A3V125"/>
<evidence type="ECO:0000313" key="13">
    <source>
        <dbReference type="Proteomes" id="UP000460718"/>
    </source>
</evidence>
<evidence type="ECO:0000313" key="1">
    <source>
        <dbReference type="EMBL" id="KAE8916871.1"/>
    </source>
</evidence>
<accession>A0A6A3V125</accession>
<dbReference type="Proteomes" id="UP000437068">
    <property type="component" value="Unassembled WGS sequence"/>
</dbReference>
<evidence type="ECO:0000313" key="12">
    <source>
        <dbReference type="Proteomes" id="UP000441208"/>
    </source>
</evidence>
<reference evidence="8 9" key="1">
    <citation type="submission" date="2018-08" db="EMBL/GenBank/DDBJ databases">
        <title>Genomic investigation of the strawberry pathogen Phytophthora fragariae indicates pathogenicity is determined by transcriptional variation in three key races.</title>
        <authorList>
            <person name="Adams T.M."/>
            <person name="Armitage A.D."/>
            <person name="Sobczyk M.K."/>
            <person name="Bates H.J."/>
            <person name="Dunwell J.M."/>
            <person name="Nellist C.F."/>
            <person name="Harrison R.J."/>
        </authorList>
    </citation>
    <scope>NUCLEOTIDE SEQUENCE [LARGE SCALE GENOMIC DNA]</scope>
    <source>
        <strain evidence="7 9">A4</strain>
        <strain evidence="6 10">BC-1</strain>
        <strain evidence="5 14">BC-23</strain>
        <strain evidence="4 11">NOV-5</strain>
        <strain evidence="3 12">NOV-71</strain>
        <strain evidence="1 8">NOV-9</strain>
        <strain evidence="2 13">SCRP245</strain>
    </source>
</reference>
<evidence type="ECO:0000313" key="3">
    <source>
        <dbReference type="EMBL" id="KAE9055061.1"/>
    </source>
</evidence>
<dbReference type="EMBL" id="QXGA01010119">
    <property type="protein sequence ID" value="KAE9055754.1"/>
    <property type="molecule type" value="Genomic_DNA"/>
</dbReference>
<evidence type="ECO:0000313" key="11">
    <source>
        <dbReference type="Proteomes" id="UP000440732"/>
    </source>
</evidence>
<evidence type="ECO:0000313" key="10">
    <source>
        <dbReference type="Proteomes" id="UP000440367"/>
    </source>
</evidence>
<dbReference type="Gene3D" id="3.80.10.10">
    <property type="entry name" value="Ribonuclease Inhibitor"/>
    <property type="match status" value="1"/>
</dbReference>
<dbReference type="SUPFAM" id="SSF52047">
    <property type="entry name" value="RNI-like"/>
    <property type="match status" value="1"/>
</dbReference>
<evidence type="ECO:0000313" key="2">
    <source>
        <dbReference type="EMBL" id="KAE8953578.1"/>
    </source>
</evidence>
<dbReference type="InterPro" id="IPR032675">
    <property type="entry name" value="LRR_dom_sf"/>
</dbReference>
<dbReference type="EMBL" id="QXGE01009940">
    <property type="protein sequence ID" value="KAE9260210.1"/>
    <property type="molecule type" value="Genomic_DNA"/>
</dbReference>
<evidence type="ECO:0000313" key="6">
    <source>
        <dbReference type="EMBL" id="KAE9159066.1"/>
    </source>
</evidence>
<evidence type="ECO:0000313" key="8">
    <source>
        <dbReference type="Proteomes" id="UP000429523"/>
    </source>
</evidence>